<name>A0A2T7UX32_9RHOB</name>
<keyword evidence="4" id="KW-1185">Reference proteome</keyword>
<dbReference type="Gene3D" id="3.30.70.1060">
    <property type="entry name" value="Dimeric alpha+beta barrel"/>
    <property type="match status" value="1"/>
</dbReference>
<dbReference type="EMBL" id="QDDR01000001">
    <property type="protein sequence ID" value="PVE49136.1"/>
    <property type="molecule type" value="Genomic_DNA"/>
</dbReference>
<evidence type="ECO:0000313" key="3">
    <source>
        <dbReference type="EMBL" id="PVE49136.1"/>
    </source>
</evidence>
<comment type="caution">
    <text evidence="3">The sequence shown here is derived from an EMBL/GenBank/DDBJ whole genome shotgun (WGS) entry which is preliminary data.</text>
</comment>
<dbReference type="InterPro" id="IPR011008">
    <property type="entry name" value="Dimeric_a/b-barrel"/>
</dbReference>
<organism evidence="3 4">
    <name type="scientific">Pararhodobacter aggregans</name>
    <dbReference type="NCBI Taxonomy" id="404875"/>
    <lineage>
        <taxon>Bacteria</taxon>
        <taxon>Pseudomonadati</taxon>
        <taxon>Pseudomonadota</taxon>
        <taxon>Alphaproteobacteria</taxon>
        <taxon>Rhodobacterales</taxon>
        <taxon>Paracoccaceae</taxon>
        <taxon>Pararhodobacter</taxon>
    </lineage>
</organism>
<comment type="similarity">
    <text evidence="1">Belongs to the YciI family.</text>
</comment>
<gene>
    <name evidence="3" type="ORF">DDE23_01650</name>
</gene>
<dbReference type="AlphaFoldDB" id="A0A2T7UX32"/>
<evidence type="ECO:0000313" key="4">
    <source>
        <dbReference type="Proteomes" id="UP000244810"/>
    </source>
</evidence>
<dbReference type="Proteomes" id="UP000244810">
    <property type="component" value="Unassembled WGS sequence"/>
</dbReference>
<evidence type="ECO:0000259" key="2">
    <source>
        <dbReference type="Pfam" id="PF03795"/>
    </source>
</evidence>
<dbReference type="Pfam" id="PF03795">
    <property type="entry name" value="YCII"/>
    <property type="match status" value="1"/>
</dbReference>
<accession>A0A2T7UX32</accession>
<evidence type="ECO:0000256" key="1">
    <source>
        <dbReference type="ARBA" id="ARBA00007689"/>
    </source>
</evidence>
<sequence length="127" mass="13853">MDKMTETTPESLYASMLRQSLWVVTTRPARGPGIQAVLPEHLAYQVALERAGTLFGAGPIFEDGDAAPPTGGMVILRAGSEAEARQIAEADPFHARGLRQFTLHRWLLNEGSMTLTLRYSDQSLVLG</sequence>
<dbReference type="InterPro" id="IPR005545">
    <property type="entry name" value="YCII"/>
</dbReference>
<feature type="domain" description="YCII-related" evidence="2">
    <location>
        <begin position="26"/>
        <end position="99"/>
    </location>
</feature>
<reference evidence="3 4" key="1">
    <citation type="journal article" date="2011" name="Syst. Appl. Microbiol.">
        <title>Defluviimonas denitrificans gen. nov., sp. nov., and Pararhodobacter aggregans gen. nov., sp. nov., non-phototrophic Rhodobacteraceae from the biofilter of a marine aquaculture.</title>
        <authorList>
            <person name="Foesel B.U."/>
            <person name="Drake H.L."/>
            <person name="Schramm A."/>
        </authorList>
    </citation>
    <scope>NUCLEOTIDE SEQUENCE [LARGE SCALE GENOMIC DNA]</scope>
    <source>
        <strain evidence="3 4">D1-19</strain>
    </source>
</reference>
<protein>
    <recommendedName>
        <fullName evidence="2">YCII-related domain-containing protein</fullName>
    </recommendedName>
</protein>
<proteinExistence type="inferred from homology"/>
<dbReference type="SUPFAM" id="SSF54909">
    <property type="entry name" value="Dimeric alpha+beta barrel"/>
    <property type="match status" value="1"/>
</dbReference>
<dbReference type="PANTHER" id="PTHR37828">
    <property type="entry name" value="GSR2449 PROTEIN"/>
    <property type="match status" value="1"/>
</dbReference>
<dbReference type="PANTHER" id="PTHR37828:SF1">
    <property type="entry name" value="YCII-RELATED DOMAIN-CONTAINING PROTEIN"/>
    <property type="match status" value="1"/>
</dbReference>